<organism evidence="1 2">
    <name type="scientific">Lihuaxuella thermophila</name>
    <dbReference type="NCBI Taxonomy" id="1173111"/>
    <lineage>
        <taxon>Bacteria</taxon>
        <taxon>Bacillati</taxon>
        <taxon>Bacillota</taxon>
        <taxon>Bacilli</taxon>
        <taxon>Bacillales</taxon>
        <taxon>Thermoactinomycetaceae</taxon>
        <taxon>Lihuaxuella</taxon>
    </lineage>
</organism>
<protein>
    <submittedName>
        <fullName evidence="1">Immunity protein Imm6</fullName>
    </submittedName>
</protein>
<keyword evidence="2" id="KW-1185">Reference proteome</keyword>
<dbReference type="OrthoDB" id="2219989at2"/>
<gene>
    <name evidence="1" type="ORF">SAMN05444955_10172</name>
</gene>
<dbReference type="InterPro" id="IPR025674">
    <property type="entry name" value="Imm6"/>
</dbReference>
<dbReference type="Proteomes" id="UP000199695">
    <property type="component" value="Unassembled WGS sequence"/>
</dbReference>
<dbReference type="EMBL" id="FOCQ01000001">
    <property type="protein sequence ID" value="SEM68416.1"/>
    <property type="molecule type" value="Genomic_DNA"/>
</dbReference>
<proteinExistence type="predicted"/>
<dbReference type="STRING" id="1173111.SAMN05444955_10172"/>
<evidence type="ECO:0000313" key="2">
    <source>
        <dbReference type="Proteomes" id="UP000199695"/>
    </source>
</evidence>
<dbReference type="AlphaFoldDB" id="A0A1H8AD57"/>
<name>A0A1H8AD57_9BACL</name>
<dbReference type="RefSeq" id="WP_089964388.1">
    <property type="nucleotide sequence ID" value="NZ_FOCQ01000001.1"/>
</dbReference>
<reference evidence="1 2" key="1">
    <citation type="submission" date="2016-10" db="EMBL/GenBank/DDBJ databases">
        <authorList>
            <person name="de Groot N.N."/>
        </authorList>
    </citation>
    <scope>NUCLEOTIDE SEQUENCE [LARGE SCALE GENOMIC DNA]</scope>
    <source>
        <strain evidence="1 2">DSM 46701</strain>
    </source>
</reference>
<sequence>MEWYINVNTDAKVAYVLTLTEKITEKTRNYEWYHLVRRMIDMCWEWVEEKKHSGDELYERFDDEDDALVLIEGYGEIQDNPQNKLILFCIIDAVCYAIWQAYQCEKSKYLPQVLEMESDQSIDRFMEKIKKVDGYQERWAEHLKRYLLEHYSAAGNHKKINRSEIMNQI</sequence>
<evidence type="ECO:0000313" key="1">
    <source>
        <dbReference type="EMBL" id="SEM68416.1"/>
    </source>
</evidence>
<dbReference type="Pfam" id="PF14434">
    <property type="entry name" value="Imm6"/>
    <property type="match status" value="1"/>
</dbReference>
<accession>A0A1H8AD57</accession>